<proteinExistence type="predicted"/>
<organism evidence="1 2">
    <name type="scientific">Pocillopora meandrina</name>
    <dbReference type="NCBI Taxonomy" id="46732"/>
    <lineage>
        <taxon>Eukaryota</taxon>
        <taxon>Metazoa</taxon>
        <taxon>Cnidaria</taxon>
        <taxon>Anthozoa</taxon>
        <taxon>Hexacorallia</taxon>
        <taxon>Scleractinia</taxon>
        <taxon>Astrocoeniina</taxon>
        <taxon>Pocilloporidae</taxon>
        <taxon>Pocillopora</taxon>
    </lineage>
</organism>
<gene>
    <name evidence="1" type="ORF">PMEA_00017771</name>
</gene>
<dbReference type="AlphaFoldDB" id="A0AAU9X4C4"/>
<sequence>MHHSMQHTQTHLKLQATVVFQRLACLSSFCLIEGLKYLKGEAIAGCRDKKLSEMIHMIALSTVIGRLIFSLYPECNKNTRPLCRKDILPRDYDISANTAMILWSKDNNLDNRPGS</sequence>
<evidence type="ECO:0000313" key="1">
    <source>
        <dbReference type="EMBL" id="CAH3136522.1"/>
    </source>
</evidence>
<keyword evidence="2" id="KW-1185">Reference proteome</keyword>
<name>A0AAU9X4C4_9CNID</name>
<protein>
    <submittedName>
        <fullName evidence="1">Uncharacterized protein</fullName>
    </submittedName>
</protein>
<reference evidence="1 2" key="1">
    <citation type="submission" date="2022-05" db="EMBL/GenBank/DDBJ databases">
        <authorList>
            <consortium name="Genoscope - CEA"/>
            <person name="William W."/>
        </authorList>
    </citation>
    <scope>NUCLEOTIDE SEQUENCE [LARGE SCALE GENOMIC DNA]</scope>
</reference>
<evidence type="ECO:0000313" key="2">
    <source>
        <dbReference type="Proteomes" id="UP001159428"/>
    </source>
</evidence>
<comment type="caution">
    <text evidence="1">The sequence shown here is derived from an EMBL/GenBank/DDBJ whole genome shotgun (WGS) entry which is preliminary data.</text>
</comment>
<dbReference type="Proteomes" id="UP001159428">
    <property type="component" value="Unassembled WGS sequence"/>
</dbReference>
<dbReference type="EMBL" id="CALNXJ010000030">
    <property type="protein sequence ID" value="CAH3136522.1"/>
    <property type="molecule type" value="Genomic_DNA"/>
</dbReference>
<accession>A0AAU9X4C4</accession>